<organism evidence="9 10">
    <name type="scientific">Natronobacterium haloterrestre</name>
    <name type="common">Halobiforma haloterrestris</name>
    <dbReference type="NCBI Taxonomy" id="148448"/>
    <lineage>
        <taxon>Archaea</taxon>
        <taxon>Methanobacteriati</taxon>
        <taxon>Methanobacteriota</taxon>
        <taxon>Stenosarchaea group</taxon>
        <taxon>Halobacteria</taxon>
        <taxon>Halobacteriales</taxon>
        <taxon>Natrialbaceae</taxon>
        <taxon>Natronobacterium</taxon>
    </lineage>
</organism>
<evidence type="ECO:0000256" key="3">
    <source>
        <dbReference type="ARBA" id="ARBA00022475"/>
    </source>
</evidence>
<evidence type="ECO:0000256" key="5">
    <source>
        <dbReference type="ARBA" id="ARBA00022989"/>
    </source>
</evidence>
<keyword evidence="5 7" id="KW-1133">Transmembrane helix</keyword>
<evidence type="ECO:0000256" key="7">
    <source>
        <dbReference type="RuleBase" id="RU363032"/>
    </source>
</evidence>
<dbReference type="PROSITE" id="PS50928">
    <property type="entry name" value="ABC_TM1"/>
    <property type="match status" value="1"/>
</dbReference>
<evidence type="ECO:0000256" key="2">
    <source>
        <dbReference type="ARBA" id="ARBA00022448"/>
    </source>
</evidence>
<dbReference type="GO" id="GO:0055085">
    <property type="term" value="P:transmembrane transport"/>
    <property type="evidence" value="ECO:0007669"/>
    <property type="project" value="InterPro"/>
</dbReference>
<comment type="similarity">
    <text evidence="7">Belongs to the binding-protein-dependent transport system permease family.</text>
</comment>
<dbReference type="GO" id="GO:0005886">
    <property type="term" value="C:plasma membrane"/>
    <property type="evidence" value="ECO:0007669"/>
    <property type="project" value="UniProtKB-SubCell"/>
</dbReference>
<dbReference type="EMBL" id="FOKW01000015">
    <property type="protein sequence ID" value="SFC70031.1"/>
    <property type="molecule type" value="Genomic_DNA"/>
</dbReference>
<feature type="transmembrane region" description="Helical" evidence="7">
    <location>
        <begin position="136"/>
        <end position="164"/>
    </location>
</feature>
<keyword evidence="4 7" id="KW-0812">Transmembrane</keyword>
<keyword evidence="2 7" id="KW-0813">Transport</keyword>
<feature type="transmembrane region" description="Helical" evidence="7">
    <location>
        <begin position="219"/>
        <end position="239"/>
    </location>
</feature>
<keyword evidence="6 7" id="KW-0472">Membrane</keyword>
<evidence type="ECO:0000256" key="4">
    <source>
        <dbReference type="ARBA" id="ARBA00022692"/>
    </source>
</evidence>
<dbReference type="OrthoDB" id="50379at2157"/>
<accession>A0A1I1LAK7</accession>
<evidence type="ECO:0000259" key="8">
    <source>
        <dbReference type="PROSITE" id="PS50928"/>
    </source>
</evidence>
<dbReference type="SUPFAM" id="SSF161098">
    <property type="entry name" value="MetI-like"/>
    <property type="match status" value="1"/>
</dbReference>
<evidence type="ECO:0000256" key="1">
    <source>
        <dbReference type="ARBA" id="ARBA00004651"/>
    </source>
</evidence>
<comment type="subcellular location">
    <subcellularLocation>
        <location evidence="1 7">Cell membrane</location>
        <topology evidence="1 7">Multi-pass membrane protein</topology>
    </subcellularLocation>
</comment>
<gene>
    <name evidence="9" type="ORF">SAMN05444422_11553</name>
</gene>
<dbReference type="InterPro" id="IPR035906">
    <property type="entry name" value="MetI-like_sf"/>
</dbReference>
<feature type="transmembrane region" description="Helical" evidence="7">
    <location>
        <begin position="92"/>
        <end position="115"/>
    </location>
</feature>
<evidence type="ECO:0000256" key="6">
    <source>
        <dbReference type="ARBA" id="ARBA00023136"/>
    </source>
</evidence>
<feature type="domain" description="ABC transmembrane type-1" evidence="8">
    <location>
        <begin position="88"/>
        <end position="268"/>
    </location>
</feature>
<evidence type="ECO:0000313" key="10">
    <source>
        <dbReference type="Proteomes" id="UP000199161"/>
    </source>
</evidence>
<dbReference type="Gene3D" id="1.10.3720.10">
    <property type="entry name" value="MetI-like"/>
    <property type="match status" value="1"/>
</dbReference>
<keyword evidence="10" id="KW-1185">Reference proteome</keyword>
<dbReference type="PANTHER" id="PTHR30151">
    <property type="entry name" value="ALKANE SULFONATE ABC TRANSPORTER-RELATED, MEMBRANE SUBUNIT"/>
    <property type="match status" value="1"/>
</dbReference>
<reference evidence="10" key="1">
    <citation type="submission" date="2016-10" db="EMBL/GenBank/DDBJ databases">
        <authorList>
            <person name="Varghese N."/>
            <person name="Submissions S."/>
        </authorList>
    </citation>
    <scope>NUCLEOTIDE SEQUENCE [LARGE SCALE GENOMIC DNA]</scope>
    <source>
        <strain evidence="10">DSM 13078</strain>
    </source>
</reference>
<dbReference type="Pfam" id="PF00528">
    <property type="entry name" value="BPD_transp_1"/>
    <property type="match status" value="1"/>
</dbReference>
<sequence>MSLQDANAVTTAVSEHLEWETVRRIGFGLVGTLALTGLWAIAAASVSPGYLIPGPRAVAAALVTEFRATEPLVTLGFRTDLPRAILKLGQTFAHYVPGLAVGAVLGAGTGVAMGWDERLDDLLTPAVRVLRPIPPLAWIVFAIVWFGIGHGGAVFIVGIGAFWINFYGGYDGVRDVPDHLLEVAESLGTRSDFGMIRLVVVPAALPSILTAFRTSLGRCLMIVVGAELFGAPGVGFEIINAANNLAMATSVAYMLVISSVHIGLDVLYRRAERRLLEWQP</sequence>
<keyword evidence="3" id="KW-1003">Cell membrane</keyword>
<evidence type="ECO:0000313" key="9">
    <source>
        <dbReference type="EMBL" id="SFC70031.1"/>
    </source>
</evidence>
<dbReference type="AlphaFoldDB" id="A0A1I1LAK7"/>
<proteinExistence type="inferred from homology"/>
<name>A0A1I1LAK7_NATHA</name>
<feature type="transmembrane region" description="Helical" evidence="7">
    <location>
        <begin position="25"/>
        <end position="46"/>
    </location>
</feature>
<dbReference type="InterPro" id="IPR000515">
    <property type="entry name" value="MetI-like"/>
</dbReference>
<protein>
    <submittedName>
        <fullName evidence="9">NitT/TauT family transport system permease protein</fullName>
    </submittedName>
</protein>
<dbReference type="Proteomes" id="UP000199161">
    <property type="component" value="Unassembled WGS sequence"/>
</dbReference>
<dbReference type="RefSeq" id="WP_089789819.1">
    <property type="nucleotide sequence ID" value="NZ_FOKW01000015.1"/>
</dbReference>
<dbReference type="PANTHER" id="PTHR30151:SF0">
    <property type="entry name" value="ABC TRANSPORTER PERMEASE PROTEIN MJ0413-RELATED"/>
    <property type="match status" value="1"/>
</dbReference>
<feature type="transmembrane region" description="Helical" evidence="7">
    <location>
        <begin position="245"/>
        <end position="268"/>
    </location>
</feature>
<feature type="transmembrane region" description="Helical" evidence="7">
    <location>
        <begin position="194"/>
        <end position="212"/>
    </location>
</feature>
<dbReference type="CDD" id="cd06261">
    <property type="entry name" value="TM_PBP2"/>
    <property type="match status" value="1"/>
</dbReference>